<reference evidence="2" key="1">
    <citation type="journal article" date="2017" name="Mycologia">
        <title>Fusarium algeriense, sp. nov., a novel toxigenic crown rot pathogen of durum wheat from Algeria is nested in the Fusarium burgessii species complex.</title>
        <authorList>
            <person name="Laraba I."/>
            <person name="Keddad A."/>
            <person name="Boureghda H."/>
            <person name="Abdallah N."/>
            <person name="Vaughan M.M."/>
            <person name="Proctor R.H."/>
            <person name="Busman M."/>
            <person name="O'Donnell K."/>
        </authorList>
    </citation>
    <scope>NUCLEOTIDE SEQUENCE</scope>
    <source>
        <strain evidence="2">NRRL 25174</strain>
    </source>
</reference>
<name>A0A9P5ALR7_9HYPO</name>
<sequence length="142" mass="16275">MDTRQDDSYRVKKNRRRGRGGKKRVEASEQNYGAQKENRAPTECDTSGDESSESSERDVYHSPVRRNEALQVNPTDFHDCRPLVMTYNLLRVLPTVEIRGEPSLSIRNPRETGPQTDICARVPGFFNHWASRVSCYDSVDDL</sequence>
<dbReference type="Proteomes" id="UP000730481">
    <property type="component" value="Unassembled WGS sequence"/>
</dbReference>
<feature type="compositionally biased region" description="Basic residues" evidence="1">
    <location>
        <begin position="11"/>
        <end position="22"/>
    </location>
</feature>
<dbReference type="AlphaFoldDB" id="A0A9P5ALR7"/>
<feature type="region of interest" description="Disordered" evidence="1">
    <location>
        <begin position="1"/>
        <end position="72"/>
    </location>
</feature>
<evidence type="ECO:0000313" key="3">
    <source>
        <dbReference type="Proteomes" id="UP000730481"/>
    </source>
</evidence>
<comment type="caution">
    <text evidence="2">The sequence shown here is derived from an EMBL/GenBank/DDBJ whole genome shotgun (WGS) entry which is preliminary data.</text>
</comment>
<proteinExistence type="predicted"/>
<dbReference type="OrthoDB" id="5100704at2759"/>
<evidence type="ECO:0000256" key="1">
    <source>
        <dbReference type="SAM" id="MobiDB-lite"/>
    </source>
</evidence>
<accession>A0A9P5ALR7</accession>
<organism evidence="2 3">
    <name type="scientific">Fusarium beomiforme</name>
    <dbReference type="NCBI Taxonomy" id="44412"/>
    <lineage>
        <taxon>Eukaryota</taxon>
        <taxon>Fungi</taxon>
        <taxon>Dikarya</taxon>
        <taxon>Ascomycota</taxon>
        <taxon>Pezizomycotina</taxon>
        <taxon>Sordariomycetes</taxon>
        <taxon>Hypocreomycetidae</taxon>
        <taxon>Hypocreales</taxon>
        <taxon>Nectriaceae</taxon>
        <taxon>Fusarium</taxon>
        <taxon>Fusarium burgessii species complex</taxon>
    </lineage>
</organism>
<reference evidence="2" key="2">
    <citation type="submission" date="2020-02" db="EMBL/GenBank/DDBJ databases">
        <title>Identification and distribution of gene clusters putatively required for synthesis of sphingolipid metabolism inhibitors in phylogenetically diverse species of the filamentous fungus Fusarium.</title>
        <authorList>
            <person name="Kim H.-S."/>
            <person name="Busman M."/>
            <person name="Brown D.W."/>
            <person name="Divon H."/>
            <person name="Uhlig S."/>
            <person name="Proctor R.H."/>
        </authorList>
    </citation>
    <scope>NUCLEOTIDE SEQUENCE</scope>
    <source>
        <strain evidence="2">NRRL 25174</strain>
    </source>
</reference>
<keyword evidence="3" id="KW-1185">Reference proteome</keyword>
<feature type="compositionally biased region" description="Basic and acidic residues" evidence="1">
    <location>
        <begin position="54"/>
        <end position="68"/>
    </location>
</feature>
<protein>
    <submittedName>
        <fullName evidence="2">Uncharacterized protein</fullName>
    </submittedName>
</protein>
<dbReference type="EMBL" id="PVQB02000246">
    <property type="protein sequence ID" value="KAF4340177.1"/>
    <property type="molecule type" value="Genomic_DNA"/>
</dbReference>
<gene>
    <name evidence="2" type="ORF">FBEOM_5874</name>
</gene>
<evidence type="ECO:0000313" key="2">
    <source>
        <dbReference type="EMBL" id="KAF4340177.1"/>
    </source>
</evidence>
<feature type="compositionally biased region" description="Basic and acidic residues" evidence="1">
    <location>
        <begin position="1"/>
        <end position="10"/>
    </location>
</feature>